<gene>
    <name evidence="1" type="ORF">ABVK25_008680</name>
</gene>
<dbReference type="EMBL" id="JBHFEH010000039">
    <property type="protein sequence ID" value="KAL2051086.1"/>
    <property type="molecule type" value="Genomic_DNA"/>
</dbReference>
<keyword evidence="2" id="KW-1185">Reference proteome</keyword>
<name>A0ABR4AZK1_9LECA</name>
<evidence type="ECO:0000313" key="1">
    <source>
        <dbReference type="EMBL" id="KAL2051086.1"/>
    </source>
</evidence>
<organism evidence="1 2">
    <name type="scientific">Lepraria finkii</name>
    <dbReference type="NCBI Taxonomy" id="1340010"/>
    <lineage>
        <taxon>Eukaryota</taxon>
        <taxon>Fungi</taxon>
        <taxon>Dikarya</taxon>
        <taxon>Ascomycota</taxon>
        <taxon>Pezizomycotina</taxon>
        <taxon>Lecanoromycetes</taxon>
        <taxon>OSLEUM clade</taxon>
        <taxon>Lecanoromycetidae</taxon>
        <taxon>Lecanorales</taxon>
        <taxon>Lecanorineae</taxon>
        <taxon>Stereocaulaceae</taxon>
        <taxon>Lepraria</taxon>
    </lineage>
</organism>
<dbReference type="Proteomes" id="UP001590951">
    <property type="component" value="Unassembled WGS sequence"/>
</dbReference>
<proteinExistence type="predicted"/>
<evidence type="ECO:0000313" key="2">
    <source>
        <dbReference type="Proteomes" id="UP001590951"/>
    </source>
</evidence>
<accession>A0ABR4AZK1</accession>
<protein>
    <submittedName>
        <fullName evidence="1">Uncharacterized protein</fullName>
    </submittedName>
</protein>
<reference evidence="1 2" key="1">
    <citation type="submission" date="2024-09" db="EMBL/GenBank/DDBJ databases">
        <title>Rethinking Asexuality: The Enigmatic Case of Functional Sexual Genes in Lepraria (Stereocaulaceae).</title>
        <authorList>
            <person name="Doellman M."/>
            <person name="Sun Y."/>
            <person name="Barcenas-Pena A."/>
            <person name="Lumbsch H.T."/>
            <person name="Grewe F."/>
        </authorList>
    </citation>
    <scope>NUCLEOTIDE SEQUENCE [LARGE SCALE GENOMIC DNA]</scope>
    <source>
        <strain evidence="1 2">Grewe 0041</strain>
    </source>
</reference>
<sequence>MVSVFYPSLISRDKVDTFLMAHARYSQLPRALWGKSMEEMELHLDLHRVIEKNHVHEDMFLTYFYQLQGINEVILIGIRGEKHKTKMARELTMPCLDNNDILQDIGQAIFIYDQYIKDGGLQRAAEMLECSIVVLADCFRGCGSGFPAADTKVFG</sequence>
<comment type="caution">
    <text evidence="1">The sequence shown here is derived from an EMBL/GenBank/DDBJ whole genome shotgun (WGS) entry which is preliminary data.</text>
</comment>